<dbReference type="OrthoDB" id="5383999at2759"/>
<sequence length="421" mass="45863">MPLFVRPGRAAPLNLYGILYILSGIPTAMHATGVPVSPATSVKLGFGKLDNRTSFGIPVLNISNIDNSSSQSAPPVNNLKALGEGPTENRSSVTTSLPLDITLEPPGSILDRVVAPEYFYKEGRLIIECHEPKDVLLVGKGIFSGDVTPNTAGVAKIALTKFMEAYQKDIIGDFTKDHLHAVIQRYHEKCFACRCNSEGKLIAGQRKIDKEIRKCRASRASLCEVVLGCYCVATLIQPTIALQGPLQIFLDAINQIPPNVRYHERNRGWGWIVPPELAGFPGQVIPVEDPPLIPPEEHRSAMNPAEYVPAMNPVEDAPAMDLAGYAMGPDMYDFGNDFMLNTAPSGEPPYYLSGPAEEEDPYNYDPGEGSSTGAVRHHNPYGPPDPHYGYPYGYGDGSGYFPPPSKRDVSLKNEIVEKQEA</sequence>
<gene>
    <name evidence="2" type="ORF">DFL_009189</name>
</gene>
<reference evidence="2 3" key="1">
    <citation type="submission" date="2019-01" db="EMBL/GenBank/DDBJ databases">
        <title>Intercellular communication is required for trap formation in the nematode-trapping fungus Duddingtonia flagrans.</title>
        <authorList>
            <person name="Youssar L."/>
            <person name="Wernet V."/>
            <person name="Hensel N."/>
            <person name="Hildebrandt H.-G."/>
            <person name="Fischer R."/>
        </authorList>
    </citation>
    <scope>NUCLEOTIDE SEQUENCE [LARGE SCALE GENOMIC DNA]</scope>
    <source>
        <strain evidence="2 3">CBS H-5679</strain>
    </source>
</reference>
<organism evidence="2 3">
    <name type="scientific">Arthrobotrys flagrans</name>
    <name type="common">Nematode-trapping fungus</name>
    <name type="synonym">Trichothecium flagrans</name>
    <dbReference type="NCBI Taxonomy" id="97331"/>
    <lineage>
        <taxon>Eukaryota</taxon>
        <taxon>Fungi</taxon>
        <taxon>Dikarya</taxon>
        <taxon>Ascomycota</taxon>
        <taxon>Pezizomycotina</taxon>
        <taxon>Orbiliomycetes</taxon>
        <taxon>Orbiliales</taxon>
        <taxon>Orbiliaceae</taxon>
        <taxon>Arthrobotrys</taxon>
    </lineage>
</organism>
<evidence type="ECO:0000313" key="3">
    <source>
        <dbReference type="Proteomes" id="UP000283090"/>
    </source>
</evidence>
<dbReference type="Proteomes" id="UP000283090">
    <property type="component" value="Unassembled WGS sequence"/>
</dbReference>
<accession>A0A436ZRB1</accession>
<proteinExistence type="predicted"/>
<name>A0A436ZRB1_ARTFL</name>
<evidence type="ECO:0000313" key="2">
    <source>
        <dbReference type="EMBL" id="RVD81322.1"/>
    </source>
</evidence>
<comment type="caution">
    <text evidence="2">The sequence shown here is derived from an EMBL/GenBank/DDBJ whole genome shotgun (WGS) entry which is preliminary data.</text>
</comment>
<dbReference type="EMBL" id="SAEB01000012">
    <property type="protein sequence ID" value="RVD81322.1"/>
    <property type="molecule type" value="Genomic_DNA"/>
</dbReference>
<dbReference type="AlphaFoldDB" id="A0A436ZRB1"/>
<dbReference type="VEuPathDB" id="FungiDB:DFL_009189"/>
<evidence type="ECO:0000256" key="1">
    <source>
        <dbReference type="SAM" id="MobiDB-lite"/>
    </source>
</evidence>
<dbReference type="RefSeq" id="XP_067486866.1">
    <property type="nucleotide sequence ID" value="XM_067639037.1"/>
</dbReference>
<feature type="region of interest" description="Disordered" evidence="1">
    <location>
        <begin position="349"/>
        <end position="421"/>
    </location>
</feature>
<protein>
    <submittedName>
        <fullName evidence="2">Uncharacterized protein</fullName>
    </submittedName>
</protein>
<feature type="region of interest" description="Disordered" evidence="1">
    <location>
        <begin position="68"/>
        <end position="93"/>
    </location>
</feature>
<feature type="compositionally biased region" description="Basic and acidic residues" evidence="1">
    <location>
        <begin position="405"/>
        <end position="421"/>
    </location>
</feature>
<dbReference type="GeneID" id="93591500"/>
<keyword evidence="3" id="KW-1185">Reference proteome</keyword>